<evidence type="ECO:0000313" key="1">
    <source>
        <dbReference type="EMBL" id="KYD13266.1"/>
    </source>
</evidence>
<dbReference type="Proteomes" id="UP000075683">
    <property type="component" value="Unassembled WGS sequence"/>
</dbReference>
<sequence length="49" mass="5841">MNKVITASQILNRLSRSFGEKLQEVFSTVLKSLMEDMNQQIRRETRKER</sequence>
<name>A0A150LMU3_9BACI</name>
<reference evidence="1 2" key="1">
    <citation type="submission" date="2016-01" db="EMBL/GenBank/DDBJ databases">
        <title>Draft Genome Sequences of Seven Thermophilic Sporeformers Isolated from Foods.</title>
        <authorList>
            <person name="Berendsen E.M."/>
            <person name="Wells-Bennik M.H."/>
            <person name="Krawcyk A.O."/>
            <person name="De Jong A."/>
            <person name="Holsappel S."/>
            <person name="Eijlander R.T."/>
            <person name="Kuipers O.P."/>
        </authorList>
    </citation>
    <scope>NUCLEOTIDE SEQUENCE [LARGE SCALE GENOMIC DNA]</scope>
    <source>
        <strain evidence="1 2">B4135</strain>
    </source>
</reference>
<organism evidence="1 2">
    <name type="scientific">Caldibacillus debilis</name>
    <dbReference type="NCBI Taxonomy" id="301148"/>
    <lineage>
        <taxon>Bacteria</taxon>
        <taxon>Bacillati</taxon>
        <taxon>Bacillota</taxon>
        <taxon>Bacilli</taxon>
        <taxon>Bacillales</taxon>
        <taxon>Bacillaceae</taxon>
        <taxon>Caldibacillus</taxon>
    </lineage>
</organism>
<dbReference type="STRING" id="301148.B4135_2929"/>
<gene>
    <name evidence="1" type="ORF">B4135_2929</name>
</gene>
<accession>A0A150LMU3</accession>
<protein>
    <submittedName>
        <fullName evidence="1">Uncharacterized protein</fullName>
    </submittedName>
</protein>
<comment type="caution">
    <text evidence="1">The sequence shown here is derived from an EMBL/GenBank/DDBJ whole genome shotgun (WGS) entry which is preliminary data.</text>
</comment>
<evidence type="ECO:0000313" key="2">
    <source>
        <dbReference type="Proteomes" id="UP000075683"/>
    </source>
</evidence>
<dbReference type="EMBL" id="LQYT01000082">
    <property type="protein sequence ID" value="KYD13266.1"/>
    <property type="molecule type" value="Genomic_DNA"/>
</dbReference>
<proteinExistence type="predicted"/>
<dbReference type="AlphaFoldDB" id="A0A150LMU3"/>